<keyword evidence="1" id="KW-0687">Ribonucleoprotein</keyword>
<dbReference type="GO" id="GO:0005840">
    <property type="term" value="C:ribosome"/>
    <property type="evidence" value="ECO:0007669"/>
    <property type="project" value="UniProtKB-KW"/>
</dbReference>
<keyword evidence="2" id="KW-1185">Reference proteome</keyword>
<accession>A0ABQ5EG87</accession>
<evidence type="ECO:0000313" key="1">
    <source>
        <dbReference type="EMBL" id="GJT49929.1"/>
    </source>
</evidence>
<reference evidence="1" key="2">
    <citation type="submission" date="2022-01" db="EMBL/GenBank/DDBJ databases">
        <authorList>
            <person name="Yamashiro T."/>
            <person name="Shiraishi A."/>
            <person name="Satake H."/>
            <person name="Nakayama K."/>
        </authorList>
    </citation>
    <scope>NUCLEOTIDE SEQUENCE</scope>
</reference>
<dbReference type="EMBL" id="BQNB010016279">
    <property type="protein sequence ID" value="GJT49929.1"/>
    <property type="molecule type" value="Genomic_DNA"/>
</dbReference>
<dbReference type="Gene3D" id="3.30.1370.30">
    <property type="match status" value="1"/>
</dbReference>
<organism evidence="1 2">
    <name type="scientific">Tanacetum coccineum</name>
    <dbReference type="NCBI Taxonomy" id="301880"/>
    <lineage>
        <taxon>Eukaryota</taxon>
        <taxon>Viridiplantae</taxon>
        <taxon>Streptophyta</taxon>
        <taxon>Embryophyta</taxon>
        <taxon>Tracheophyta</taxon>
        <taxon>Spermatophyta</taxon>
        <taxon>Magnoliopsida</taxon>
        <taxon>eudicotyledons</taxon>
        <taxon>Gunneridae</taxon>
        <taxon>Pentapetalae</taxon>
        <taxon>asterids</taxon>
        <taxon>campanulids</taxon>
        <taxon>Asterales</taxon>
        <taxon>Asteraceae</taxon>
        <taxon>Asteroideae</taxon>
        <taxon>Anthemideae</taxon>
        <taxon>Anthemidinae</taxon>
        <taxon>Tanacetum</taxon>
    </lineage>
</organism>
<reference evidence="1" key="1">
    <citation type="journal article" date="2022" name="Int. J. Mol. Sci.">
        <title>Draft Genome of Tanacetum Coccineum: Genomic Comparison of Closely Related Tanacetum-Family Plants.</title>
        <authorList>
            <person name="Yamashiro T."/>
            <person name="Shiraishi A."/>
            <person name="Nakayama K."/>
            <person name="Satake H."/>
        </authorList>
    </citation>
    <scope>NUCLEOTIDE SEQUENCE</scope>
</reference>
<comment type="caution">
    <text evidence="1">The sequence shown here is derived from an EMBL/GenBank/DDBJ whole genome shotgun (WGS) entry which is preliminary data.</text>
</comment>
<gene>
    <name evidence="1" type="ORF">Tco_0976086</name>
</gene>
<proteinExistence type="predicted"/>
<keyword evidence="1" id="KW-0689">Ribosomal protein</keyword>
<evidence type="ECO:0000313" key="2">
    <source>
        <dbReference type="Proteomes" id="UP001151760"/>
    </source>
</evidence>
<protein>
    <submittedName>
        <fullName evidence="1">40S ribosomal protein S15a-1</fullName>
    </submittedName>
</protein>
<dbReference type="Proteomes" id="UP001151760">
    <property type="component" value="Unassembled WGS sequence"/>
</dbReference>
<sequence length="183" mass="20688">MALVTHQLQLQSTVKDLERVEEITAFIKGTICDAQCLQLGVVSFSFTFTKEVCSMQSYYQVKGLSKDELGPSNDLCGDRIKDAHERGPTWKCKRNEDYKIRKSIYAQVYTRGFFTSLNYAQRAPLEHEFIRRVATGNVLDEHVGSSNAVAQVSVLNDALKSMYNAEKRGKRQVMIKPSSKVVI</sequence>
<name>A0ABQ5EG87_9ASTR</name>